<dbReference type="AlphaFoldDB" id="A0AA37K8J7"/>
<dbReference type="EMBL" id="BQNZ01000001">
    <property type="protein sequence ID" value="GKH71148.1"/>
    <property type="molecule type" value="Genomic_DNA"/>
</dbReference>
<evidence type="ECO:0000313" key="2">
    <source>
        <dbReference type="Proteomes" id="UP001055114"/>
    </source>
</evidence>
<evidence type="ECO:0000313" key="1">
    <source>
        <dbReference type="EMBL" id="GKH71148.1"/>
    </source>
</evidence>
<organism evidence="1 2">
    <name type="scientific">Parabacteroides merdae</name>
    <dbReference type="NCBI Taxonomy" id="46503"/>
    <lineage>
        <taxon>Bacteria</taxon>
        <taxon>Pseudomonadati</taxon>
        <taxon>Bacteroidota</taxon>
        <taxon>Bacteroidia</taxon>
        <taxon>Bacteroidales</taxon>
        <taxon>Tannerellaceae</taxon>
        <taxon>Parabacteroides</taxon>
    </lineage>
</organism>
<comment type="caution">
    <text evidence="1">The sequence shown here is derived from an EMBL/GenBank/DDBJ whole genome shotgun (WGS) entry which is preliminary data.</text>
</comment>
<dbReference type="Proteomes" id="UP001055114">
    <property type="component" value="Unassembled WGS sequence"/>
</dbReference>
<proteinExistence type="predicted"/>
<accession>A0AA37K8J7</accession>
<name>A0AA37K8J7_9BACT</name>
<protein>
    <submittedName>
        <fullName evidence="1">Uncharacterized protein</fullName>
    </submittedName>
</protein>
<sequence>MRTGDSVGAFYVFPYISGKTEPTSDIIRTFVTLNIIRMKTKKKDSFMDYIKANRKGSREAEIENHGHPVSFNRVHVSKKVYNRKRDKADARRHLPYLYIVVCDN</sequence>
<gene>
    <name evidence="1" type="ORF">CE91St3_10110</name>
</gene>
<reference evidence="1" key="1">
    <citation type="submission" date="2022-01" db="EMBL/GenBank/DDBJ databases">
        <title>Novel bile acid biosynthetic pathways are enriched in the microbiome of centenarians.</title>
        <authorList>
            <person name="Sato Y."/>
            <person name="Atarashi K."/>
            <person name="Plichta R.D."/>
            <person name="Arai Y."/>
            <person name="Sasajima S."/>
            <person name="Kearney M.S."/>
            <person name="Suda W."/>
            <person name="Takeshita K."/>
            <person name="Sasaki T."/>
            <person name="Okamoto S."/>
            <person name="Skelly N.A."/>
            <person name="Okamura Y."/>
            <person name="Vlamakis H."/>
            <person name="Li Y."/>
            <person name="Tanoue T."/>
            <person name="Takei H."/>
            <person name="Nittono H."/>
            <person name="Narushima S."/>
            <person name="Irie J."/>
            <person name="Itoh H."/>
            <person name="Moriya K."/>
            <person name="Sugiura Y."/>
            <person name="Suematsu M."/>
            <person name="Moritoki N."/>
            <person name="Shibata S."/>
            <person name="Littman R.D."/>
            <person name="Fischbach A.M."/>
            <person name="Uwamino Y."/>
            <person name="Inoue T."/>
            <person name="Honda A."/>
            <person name="Hattori M."/>
            <person name="Murai T."/>
            <person name="Xavier J.R."/>
            <person name="Hirose N."/>
            <person name="Honda K."/>
        </authorList>
    </citation>
    <scope>NUCLEOTIDE SEQUENCE</scope>
    <source>
        <strain evidence="1">CE91-St3</strain>
    </source>
</reference>